<evidence type="ECO:0000313" key="5">
    <source>
        <dbReference type="EMBL" id="GLK85446.1"/>
    </source>
</evidence>
<keyword evidence="6" id="KW-1185">Reference proteome</keyword>
<dbReference type="PANTHER" id="PTHR43537">
    <property type="entry name" value="TRANSCRIPTIONAL REGULATOR, GNTR FAMILY"/>
    <property type="match status" value="1"/>
</dbReference>
<dbReference type="PROSITE" id="PS50949">
    <property type="entry name" value="HTH_GNTR"/>
    <property type="match status" value="1"/>
</dbReference>
<evidence type="ECO:0000256" key="2">
    <source>
        <dbReference type="ARBA" id="ARBA00023125"/>
    </source>
</evidence>
<dbReference type="PRINTS" id="PR00035">
    <property type="entry name" value="HTHGNTR"/>
</dbReference>
<keyword evidence="2" id="KW-0238">DNA-binding</keyword>
<dbReference type="RefSeq" id="WP_213361680.1">
    <property type="nucleotide sequence ID" value="NZ_BSFM01000015.1"/>
</dbReference>
<comment type="caution">
    <text evidence="5">The sequence shown here is derived from an EMBL/GenBank/DDBJ whole genome shotgun (WGS) entry which is preliminary data.</text>
</comment>
<dbReference type="Proteomes" id="UP001143330">
    <property type="component" value="Unassembled WGS sequence"/>
</dbReference>
<proteinExistence type="predicted"/>
<dbReference type="InterPro" id="IPR036390">
    <property type="entry name" value="WH_DNA-bd_sf"/>
</dbReference>
<sequence>MDSALIDRKPTGLVQDFLARAIGSGTYGPGAKLPTERAIAEKLGVPRSAVRDVLSVLEAQKKVVRIIGSGTYVAKASPTAEPVRAPSDASPTEIMAARLIVEPRLAQLVVMNATAGDFERMEACNRQAEAADDFEEFEKWDAALHQAIAEATHNRLMIAIYATITAARDHADWGELKRRSITAERRDLYRQEHREIVAALRARDGREAEAATARHLVRVKANLLGE</sequence>
<dbReference type="InterPro" id="IPR036388">
    <property type="entry name" value="WH-like_DNA-bd_sf"/>
</dbReference>
<reference evidence="5" key="1">
    <citation type="journal article" date="2014" name="Int. J. Syst. Evol. Microbiol.">
        <title>Complete genome sequence of Corynebacterium casei LMG S-19264T (=DSM 44701T), isolated from a smear-ripened cheese.</title>
        <authorList>
            <consortium name="US DOE Joint Genome Institute (JGI-PGF)"/>
            <person name="Walter F."/>
            <person name="Albersmeier A."/>
            <person name="Kalinowski J."/>
            <person name="Ruckert C."/>
        </authorList>
    </citation>
    <scope>NUCLEOTIDE SEQUENCE</scope>
    <source>
        <strain evidence="5">VKM B-2789</strain>
    </source>
</reference>
<accession>A0A9W6JZJ8</accession>
<dbReference type="Gene3D" id="1.20.120.530">
    <property type="entry name" value="GntR ligand-binding domain-like"/>
    <property type="match status" value="1"/>
</dbReference>
<evidence type="ECO:0000256" key="1">
    <source>
        <dbReference type="ARBA" id="ARBA00023015"/>
    </source>
</evidence>
<dbReference type="GO" id="GO:0003700">
    <property type="term" value="F:DNA-binding transcription factor activity"/>
    <property type="evidence" value="ECO:0007669"/>
    <property type="project" value="InterPro"/>
</dbReference>
<keyword evidence="3" id="KW-0804">Transcription</keyword>
<dbReference type="SUPFAM" id="SSF48008">
    <property type="entry name" value="GntR ligand-binding domain-like"/>
    <property type="match status" value="1"/>
</dbReference>
<dbReference type="SMART" id="SM00345">
    <property type="entry name" value="HTH_GNTR"/>
    <property type="match status" value="1"/>
</dbReference>
<dbReference type="InterPro" id="IPR011711">
    <property type="entry name" value="GntR_C"/>
</dbReference>
<dbReference type="InterPro" id="IPR000524">
    <property type="entry name" value="Tscrpt_reg_HTH_GntR"/>
</dbReference>
<keyword evidence="1" id="KW-0805">Transcription regulation</keyword>
<evidence type="ECO:0000259" key="4">
    <source>
        <dbReference type="PROSITE" id="PS50949"/>
    </source>
</evidence>
<dbReference type="Pfam" id="PF07729">
    <property type="entry name" value="FCD"/>
    <property type="match status" value="1"/>
</dbReference>
<dbReference type="Gene3D" id="1.10.10.10">
    <property type="entry name" value="Winged helix-like DNA-binding domain superfamily/Winged helix DNA-binding domain"/>
    <property type="match status" value="1"/>
</dbReference>
<reference evidence="5" key="2">
    <citation type="submission" date="2023-01" db="EMBL/GenBank/DDBJ databases">
        <authorList>
            <person name="Sun Q."/>
            <person name="Evtushenko L."/>
        </authorList>
    </citation>
    <scope>NUCLEOTIDE SEQUENCE</scope>
    <source>
        <strain evidence="5">VKM B-2789</strain>
    </source>
</reference>
<gene>
    <name evidence="5" type="ORF">GCM10017653_35160</name>
</gene>
<dbReference type="SUPFAM" id="SSF46785">
    <property type="entry name" value="Winged helix' DNA-binding domain"/>
    <property type="match status" value="1"/>
</dbReference>
<dbReference type="Pfam" id="PF00392">
    <property type="entry name" value="GntR"/>
    <property type="match status" value="1"/>
</dbReference>
<protein>
    <submittedName>
        <fullName evidence="5">Transcriptional regulator</fullName>
    </submittedName>
</protein>
<dbReference type="InterPro" id="IPR008920">
    <property type="entry name" value="TF_FadR/GntR_C"/>
</dbReference>
<dbReference type="AlphaFoldDB" id="A0A9W6JZJ8"/>
<feature type="domain" description="HTH gntR-type" evidence="4">
    <location>
        <begin position="8"/>
        <end position="76"/>
    </location>
</feature>
<dbReference type="CDD" id="cd07377">
    <property type="entry name" value="WHTH_GntR"/>
    <property type="match status" value="1"/>
</dbReference>
<dbReference type="SMART" id="SM00895">
    <property type="entry name" value="FCD"/>
    <property type="match status" value="1"/>
</dbReference>
<dbReference type="GO" id="GO:0003677">
    <property type="term" value="F:DNA binding"/>
    <property type="evidence" value="ECO:0007669"/>
    <property type="project" value="UniProtKB-KW"/>
</dbReference>
<dbReference type="EMBL" id="BSFM01000015">
    <property type="protein sequence ID" value="GLK85446.1"/>
    <property type="molecule type" value="Genomic_DNA"/>
</dbReference>
<evidence type="ECO:0000313" key="6">
    <source>
        <dbReference type="Proteomes" id="UP001143330"/>
    </source>
</evidence>
<evidence type="ECO:0000256" key="3">
    <source>
        <dbReference type="ARBA" id="ARBA00023163"/>
    </source>
</evidence>
<organism evidence="5 6">
    <name type="scientific">Ancylobacter defluvii</name>
    <dbReference type="NCBI Taxonomy" id="1282440"/>
    <lineage>
        <taxon>Bacteria</taxon>
        <taxon>Pseudomonadati</taxon>
        <taxon>Pseudomonadota</taxon>
        <taxon>Alphaproteobacteria</taxon>
        <taxon>Hyphomicrobiales</taxon>
        <taxon>Xanthobacteraceae</taxon>
        <taxon>Ancylobacter</taxon>
    </lineage>
</organism>
<name>A0A9W6JZJ8_9HYPH</name>
<dbReference type="PANTHER" id="PTHR43537:SF5">
    <property type="entry name" value="UXU OPERON TRANSCRIPTIONAL REGULATOR"/>
    <property type="match status" value="1"/>
</dbReference>